<evidence type="ECO:0000313" key="5">
    <source>
        <dbReference type="EMBL" id="EQM82906.1"/>
    </source>
</evidence>
<evidence type="ECO:0000313" key="6">
    <source>
        <dbReference type="Proteomes" id="UP000016033"/>
    </source>
</evidence>
<feature type="chain" id="PRO_5038835002" description="DUF4352 domain-containing protein" evidence="3">
    <location>
        <begin position="19"/>
        <end position="183"/>
    </location>
</feature>
<evidence type="ECO:0000259" key="4">
    <source>
        <dbReference type="Pfam" id="PF11611"/>
    </source>
</evidence>
<evidence type="ECO:0000256" key="3">
    <source>
        <dbReference type="SAM" id="SignalP"/>
    </source>
</evidence>
<accession>T5KV71</accession>
<dbReference type="InterPro" id="IPR029050">
    <property type="entry name" value="Immunoprotect_excell_Ig-like"/>
</dbReference>
<dbReference type="Proteomes" id="UP000016033">
    <property type="component" value="Unassembled WGS sequence"/>
</dbReference>
<feature type="signal peptide" evidence="3">
    <location>
        <begin position="1"/>
        <end position="18"/>
    </location>
</feature>
<keyword evidence="1 3" id="KW-0732">Signal</keyword>
<dbReference type="AlphaFoldDB" id="T5KV71"/>
<protein>
    <recommendedName>
        <fullName evidence="4">DUF4352 domain-containing protein</fullName>
    </recommendedName>
</protein>
<dbReference type="EMBL" id="ATAO01000090">
    <property type="protein sequence ID" value="EQM82906.1"/>
    <property type="molecule type" value="Genomic_DNA"/>
</dbReference>
<proteinExistence type="predicted"/>
<sequence>MVVAPLVALALVTAGCTAAPGASETPAPEGTSTTDWTPPSDTETEGPTEAPALTEQSGALDAPIALSTDMVVTIDKISTTTIKPETPGEYAGSAVVVTLSVSNDSKRAQSVDSAVVSLVTDDGDIGVSTTAGPNEPLQGELAAGAKATGTYVFMLDPTQGRSVKISVNYAAGEPVATFAGQLS</sequence>
<dbReference type="Pfam" id="PF11611">
    <property type="entry name" value="DUF4352"/>
    <property type="match status" value="1"/>
</dbReference>
<dbReference type="InterPro" id="IPR029051">
    <property type="entry name" value="DUF4352"/>
</dbReference>
<feature type="region of interest" description="Disordered" evidence="2">
    <location>
        <begin position="18"/>
        <end position="58"/>
    </location>
</feature>
<comment type="caution">
    <text evidence="5">The sequence shown here is derived from an EMBL/GenBank/DDBJ whole genome shotgun (WGS) entry which is preliminary data.</text>
</comment>
<reference evidence="5 6" key="1">
    <citation type="journal article" date="2013" name="Genome Announc.">
        <title>Whole-genome sequences of five oyster-associated bacteria show potential for crude oil hydrocarbon degradation.</title>
        <authorList>
            <person name="Chauhan A."/>
            <person name="Green S."/>
            <person name="Pathak A."/>
            <person name="Thomas J."/>
            <person name="Venkatramanan R."/>
        </authorList>
    </citation>
    <scope>NUCLEOTIDE SEQUENCE [LARGE SCALE GENOMIC DNA]</scope>
    <source>
        <strain evidence="5 6">MF109</strain>
    </source>
</reference>
<gene>
    <name evidence="5" type="ORF">L687_12660</name>
</gene>
<organism evidence="5 6">
    <name type="scientific">Microbacterium maritypicum MF109</name>
    <dbReference type="NCBI Taxonomy" id="1333857"/>
    <lineage>
        <taxon>Bacteria</taxon>
        <taxon>Bacillati</taxon>
        <taxon>Actinomycetota</taxon>
        <taxon>Actinomycetes</taxon>
        <taxon>Micrococcales</taxon>
        <taxon>Microbacteriaceae</taxon>
        <taxon>Microbacterium</taxon>
    </lineage>
</organism>
<dbReference type="PATRIC" id="fig|1333857.3.peg.764"/>
<evidence type="ECO:0000256" key="2">
    <source>
        <dbReference type="SAM" id="MobiDB-lite"/>
    </source>
</evidence>
<evidence type="ECO:0000256" key="1">
    <source>
        <dbReference type="ARBA" id="ARBA00022729"/>
    </source>
</evidence>
<dbReference type="RefSeq" id="WP_021198746.1">
    <property type="nucleotide sequence ID" value="NZ_ATAO01000090.1"/>
</dbReference>
<dbReference type="Gene3D" id="2.60.40.1240">
    <property type="match status" value="1"/>
</dbReference>
<name>T5KV71_MICMQ</name>
<feature type="compositionally biased region" description="Low complexity" evidence="2">
    <location>
        <begin position="31"/>
        <end position="41"/>
    </location>
</feature>
<feature type="domain" description="DUF4352" evidence="4">
    <location>
        <begin position="69"/>
        <end position="157"/>
    </location>
</feature>